<protein>
    <recommendedName>
        <fullName evidence="3">BRCT domain-containing protein</fullName>
    </recommendedName>
</protein>
<reference evidence="4 5" key="1">
    <citation type="journal article" date="2017" name="Genome Announc.">
        <title>Genome sequence of the saprophytic ascomycete Epicoccum nigrum ICMP 19927 strain isolated from New Zealand.</title>
        <authorList>
            <person name="Fokin M."/>
            <person name="Fleetwood D."/>
            <person name="Weir B.S."/>
            <person name="Villas-Boas S.G."/>
        </authorList>
    </citation>
    <scope>NUCLEOTIDE SEQUENCE [LARGE SCALE GENOMIC DNA]</scope>
    <source>
        <strain evidence="4 5">ICMP 19927</strain>
    </source>
</reference>
<dbReference type="InterPro" id="IPR059215">
    <property type="entry name" value="BRCT2_TopBP1-like"/>
</dbReference>
<feature type="compositionally biased region" description="Low complexity" evidence="2">
    <location>
        <begin position="586"/>
        <end position="607"/>
    </location>
</feature>
<dbReference type="PANTHER" id="PTHR13561">
    <property type="entry name" value="DNA REPLICATION REGULATOR DPB11-RELATED"/>
    <property type="match status" value="1"/>
</dbReference>
<dbReference type="InParanoid" id="A0A1Y2LLM0"/>
<dbReference type="Proteomes" id="UP000193240">
    <property type="component" value="Unassembled WGS sequence"/>
</dbReference>
<dbReference type="CDD" id="cd18433">
    <property type="entry name" value="BRCT_Rad4_rpt3"/>
    <property type="match status" value="1"/>
</dbReference>
<feature type="compositionally biased region" description="Polar residues" evidence="2">
    <location>
        <begin position="675"/>
        <end position="684"/>
    </location>
</feature>
<organism evidence="4 5">
    <name type="scientific">Epicoccum nigrum</name>
    <name type="common">Soil fungus</name>
    <name type="synonym">Epicoccum purpurascens</name>
    <dbReference type="NCBI Taxonomy" id="105696"/>
    <lineage>
        <taxon>Eukaryota</taxon>
        <taxon>Fungi</taxon>
        <taxon>Dikarya</taxon>
        <taxon>Ascomycota</taxon>
        <taxon>Pezizomycotina</taxon>
        <taxon>Dothideomycetes</taxon>
        <taxon>Pleosporomycetidae</taxon>
        <taxon>Pleosporales</taxon>
        <taxon>Pleosporineae</taxon>
        <taxon>Didymellaceae</taxon>
        <taxon>Epicoccum</taxon>
    </lineage>
</organism>
<dbReference type="PANTHER" id="PTHR13561:SF20">
    <property type="entry name" value="DNA TOPOISOMERASE 2-BINDING PROTEIN 1"/>
    <property type="match status" value="1"/>
</dbReference>
<dbReference type="GO" id="GO:0007095">
    <property type="term" value="P:mitotic G2 DNA damage checkpoint signaling"/>
    <property type="evidence" value="ECO:0007669"/>
    <property type="project" value="TreeGrafter"/>
</dbReference>
<evidence type="ECO:0000313" key="5">
    <source>
        <dbReference type="Proteomes" id="UP000193240"/>
    </source>
</evidence>
<dbReference type="AlphaFoldDB" id="A0A1Y2LLM0"/>
<accession>A0A1Y2LLM0</accession>
<dbReference type="SMART" id="SM00292">
    <property type="entry name" value="BRCT"/>
    <property type="match status" value="3"/>
</dbReference>
<feature type="domain" description="BRCT" evidence="3">
    <location>
        <begin position="430"/>
        <end position="520"/>
    </location>
</feature>
<proteinExistence type="predicted"/>
<evidence type="ECO:0000256" key="2">
    <source>
        <dbReference type="SAM" id="MobiDB-lite"/>
    </source>
</evidence>
<dbReference type="PROSITE" id="PS50172">
    <property type="entry name" value="BRCT"/>
    <property type="match status" value="4"/>
</dbReference>
<dbReference type="EMBL" id="KZ107856">
    <property type="protein sequence ID" value="OSS44811.1"/>
    <property type="molecule type" value="Genomic_DNA"/>
</dbReference>
<dbReference type="InterPro" id="IPR001357">
    <property type="entry name" value="BRCT_dom"/>
</dbReference>
<dbReference type="STRING" id="105696.A0A1Y2LLM0"/>
<feature type="domain" description="BRCT" evidence="3">
    <location>
        <begin position="322"/>
        <end position="423"/>
    </location>
</feature>
<keyword evidence="1" id="KW-0677">Repeat</keyword>
<feature type="compositionally biased region" description="Basic and acidic residues" evidence="2">
    <location>
        <begin position="553"/>
        <end position="562"/>
    </location>
</feature>
<feature type="domain" description="BRCT" evidence="3">
    <location>
        <begin position="10"/>
        <end position="83"/>
    </location>
</feature>
<feature type="region of interest" description="Disordered" evidence="2">
    <location>
        <begin position="629"/>
        <end position="848"/>
    </location>
</feature>
<dbReference type="InterPro" id="IPR036420">
    <property type="entry name" value="BRCT_dom_sf"/>
</dbReference>
<evidence type="ECO:0000313" key="4">
    <source>
        <dbReference type="EMBL" id="OSS44811.1"/>
    </source>
</evidence>
<name>A0A1Y2LLM0_EPING</name>
<dbReference type="SUPFAM" id="SSF52113">
    <property type="entry name" value="BRCT domain"/>
    <property type="match status" value="3"/>
</dbReference>
<dbReference type="Pfam" id="PF12738">
    <property type="entry name" value="PTCB-BRCT"/>
    <property type="match status" value="2"/>
</dbReference>
<dbReference type="GO" id="GO:0033314">
    <property type="term" value="P:mitotic DNA replication checkpoint signaling"/>
    <property type="evidence" value="ECO:0007669"/>
    <property type="project" value="TreeGrafter"/>
</dbReference>
<evidence type="ECO:0000256" key="1">
    <source>
        <dbReference type="ARBA" id="ARBA00022737"/>
    </source>
</evidence>
<dbReference type="GO" id="GO:0006270">
    <property type="term" value="P:DNA replication initiation"/>
    <property type="evidence" value="ECO:0007669"/>
    <property type="project" value="TreeGrafter"/>
</dbReference>
<dbReference type="FunCoup" id="A0A1Y2LLM0">
    <property type="interactions" value="29"/>
</dbReference>
<gene>
    <name evidence="4" type="ORF">B5807_10710</name>
</gene>
<dbReference type="OMA" id="FATQWNI"/>
<feature type="compositionally biased region" description="Polar residues" evidence="2">
    <location>
        <begin position="639"/>
        <end position="648"/>
    </location>
</feature>
<dbReference type="Gene3D" id="3.40.50.10190">
    <property type="entry name" value="BRCT domain"/>
    <property type="match status" value="4"/>
</dbReference>
<keyword evidence="5" id="KW-1185">Reference proteome</keyword>
<feature type="domain" description="BRCT" evidence="3">
    <location>
        <begin position="106"/>
        <end position="195"/>
    </location>
</feature>
<dbReference type="CDD" id="cd17723">
    <property type="entry name" value="BRCT_Rad4_rpt4"/>
    <property type="match status" value="1"/>
</dbReference>
<dbReference type="CDD" id="cd17731">
    <property type="entry name" value="BRCT_TopBP1_rpt2_like"/>
    <property type="match status" value="1"/>
</dbReference>
<evidence type="ECO:0000259" key="3">
    <source>
        <dbReference type="PROSITE" id="PS50172"/>
    </source>
</evidence>
<feature type="compositionally biased region" description="Low complexity" evidence="2">
    <location>
        <begin position="527"/>
        <end position="536"/>
    </location>
</feature>
<sequence>MDATDGHYGTGQLPLAGAILCCTALPHEQRAQLSSIGAQMGATIKLDLTSDVTHLIAGNTDSAKYRYVAKLREDVKVLSPSWLEALRDVWMEGEDDMDMAGLEKQYRLPTFYGLKICLTGFDNPEQRKHIQETVDQNGAEYHGDLTKIVTHLIAATPSGNKYEHALNWRMKIVSLEWLQQSLERGMVLDEALYNPTLPIEERGKEAWVRLENPSPALGKRARDAEPLQPLNSNRRKLRRAASTKLGFQGDALWAEITTPSFDQGNHDEDEWKEDNLFKQTTPQDDLSAALDQDDTIDQIDTVNANAHLSASAISPPVPELEQGEGVFQGRIVVTHGFDQNKTRILHEHLEQSGARVVGSNELDEIPSEHLRRGFLVIPNDVGVDVVSGSLPERAGDIANLVTHWWVERCLFGKRLIDPTSDVLSRPFDKLSINGFSGLTVNSTGFSGIELLHVTRAITLMGATYDEQLHAKTSVIVCNSRKPAPHKLKFATERRIPAVHADWLWECLRTGALQPFSNHMLNVLAPRQPQRTRPAPQITEKHAGKSAVEGNQKPLEHQRRADAPRIVTKPQNSRPRGPSKPRALDFASSADATPAPTTDPLTLPADSTRNSRVFDNDDSFGVFHGDASTSLRDIDVNPTRRPSTSSKGSAVTEKSKARQRSSSAESLIRAVHASRTLRSARQPSPDSVIPAPESVVTEPGPAQEQEVAAKIPEEERDYSDLLTKLRNNRKALPTPEDQANEKRRRRRQLGRATSTRSIGSTGDASSGGGLGLDRSDEDDETVVLDEYQPSQELGWDSPGAAKAREAMIKKLGGTLKEKSVPVKAIGGAMDGPSESGMTSRAGRKRRPGF</sequence>
<dbReference type="Pfam" id="PF00533">
    <property type="entry name" value="BRCT"/>
    <property type="match status" value="1"/>
</dbReference>
<feature type="region of interest" description="Disordered" evidence="2">
    <location>
        <begin position="527"/>
        <end position="615"/>
    </location>
</feature>